<accession>A0A948TPN8</accession>
<comment type="caution">
    <text evidence="1">The sequence shown here is derived from an EMBL/GenBank/DDBJ whole genome shotgun (WGS) entry which is preliminary data.</text>
</comment>
<dbReference type="Pfam" id="PF15892">
    <property type="entry name" value="BNR_4"/>
    <property type="match status" value="1"/>
</dbReference>
<evidence type="ECO:0000313" key="2">
    <source>
        <dbReference type="Proteomes" id="UP000784286"/>
    </source>
</evidence>
<evidence type="ECO:0000313" key="1">
    <source>
        <dbReference type="EMBL" id="MBU3857273.1"/>
    </source>
</evidence>
<dbReference type="AlphaFoldDB" id="A0A948TPN8"/>
<dbReference type="EMBL" id="JAHLFJ010000109">
    <property type="protein sequence ID" value="MBU3857273.1"/>
    <property type="molecule type" value="Genomic_DNA"/>
</dbReference>
<organism evidence="1 2">
    <name type="scientific">Candidatus Phocaeicola excrementipullorum</name>
    <dbReference type="NCBI Taxonomy" id="2838731"/>
    <lineage>
        <taxon>Bacteria</taxon>
        <taxon>Pseudomonadati</taxon>
        <taxon>Bacteroidota</taxon>
        <taxon>Bacteroidia</taxon>
        <taxon>Bacteroidales</taxon>
        <taxon>Bacteroidaceae</taxon>
        <taxon>Phocaeicola</taxon>
    </lineage>
</organism>
<protein>
    <submittedName>
        <fullName evidence="1">BNR repeat-containing protein</fullName>
    </submittedName>
</protein>
<dbReference type="InterPro" id="IPR036278">
    <property type="entry name" value="Sialidase_sf"/>
</dbReference>
<reference evidence="1" key="1">
    <citation type="journal article" date="2021" name="PeerJ">
        <title>Extensive microbial diversity within the chicken gut microbiome revealed by metagenomics and culture.</title>
        <authorList>
            <person name="Gilroy R."/>
            <person name="Ravi A."/>
            <person name="Getino M."/>
            <person name="Pursley I."/>
            <person name="Horton D.L."/>
            <person name="Alikhan N.F."/>
            <person name="Baker D."/>
            <person name="Gharbi K."/>
            <person name="Hall N."/>
            <person name="Watson M."/>
            <person name="Adriaenssens E.M."/>
            <person name="Foster-Nyarko E."/>
            <person name="Jarju S."/>
            <person name="Secka A."/>
            <person name="Antonio M."/>
            <person name="Oren A."/>
            <person name="Chaudhuri R.R."/>
            <person name="La Ragione R."/>
            <person name="Hildebrand F."/>
            <person name="Pallen M.J."/>
        </authorList>
    </citation>
    <scope>NUCLEOTIDE SEQUENCE</scope>
    <source>
        <strain evidence="1">8470</strain>
    </source>
</reference>
<sequence length="429" mass="49160">MKYIRFFTLLLLSGFIVPAISQRLVKAGMGYSNTSVNTAVFRSSSVVTDGNTQYISYYDPEGYVTLGKRKLGSAEWTIRRTQYKGNVADAHNVISIMTDGDGYIHVAFDHHGQKLNYARSTAPGSLALGEKISMTGKDEEDVTYPEFYRLTDGNLLFAYRSGASGRGNLILNKYDLKKRAWHRIQDILIDGENQRNAYWQLYVDEKDGIHLSWVWRETWMVETNHDLCYAYSPDEGNTWYKSNGEKYNLPIRKDNAEYAWRIPQNSELINQTSMSADKAGHPYIVTYWRDGNSKIPQYRLVWNDGKEWHSRQIMNRTLPFSLKGGGTKMIPIARPKIVVDNGKAWFVFRDAERGSRVSMAYTDNIASGEWTVSDLTDFPVEAWEPGIDSELWKSRKQLHLFVQKTFQGDGEKTVEAEPTPVYVLEADIR</sequence>
<proteinExistence type="predicted"/>
<reference evidence="1" key="2">
    <citation type="submission" date="2021-04" db="EMBL/GenBank/DDBJ databases">
        <authorList>
            <person name="Gilroy R."/>
        </authorList>
    </citation>
    <scope>NUCLEOTIDE SEQUENCE</scope>
    <source>
        <strain evidence="1">8470</strain>
    </source>
</reference>
<gene>
    <name evidence="1" type="ORF">H9928_12190</name>
</gene>
<name>A0A948TPN8_9BACT</name>
<dbReference type="Proteomes" id="UP000784286">
    <property type="component" value="Unassembled WGS sequence"/>
</dbReference>
<dbReference type="SUPFAM" id="SSF50939">
    <property type="entry name" value="Sialidases"/>
    <property type="match status" value="1"/>
</dbReference>